<feature type="binding site" evidence="1">
    <location>
        <position position="8"/>
    </location>
    <ligand>
        <name>substrate</name>
    </ligand>
</feature>
<feature type="domain" description="MGS-like" evidence="2">
    <location>
        <begin position="1"/>
        <end position="126"/>
    </location>
</feature>
<dbReference type="PANTHER" id="PTHR30492:SF0">
    <property type="entry name" value="METHYLGLYOXAL SYNTHASE"/>
    <property type="match status" value="1"/>
</dbReference>
<dbReference type="InterPro" id="IPR018148">
    <property type="entry name" value="Methylglyoxal_synth_AS"/>
</dbReference>
<evidence type="ECO:0000313" key="3">
    <source>
        <dbReference type="EMBL" id="MDM8196326.1"/>
    </source>
</evidence>
<name>A0ABT7UJJ6_9FIRM</name>
<comment type="similarity">
    <text evidence="1">Belongs to the methylglyoxal synthase family.</text>
</comment>
<dbReference type="NCBIfam" id="NF003559">
    <property type="entry name" value="PRK05234.1"/>
    <property type="match status" value="1"/>
</dbReference>
<dbReference type="EC" id="4.2.3.3" evidence="1"/>
<reference evidence="4" key="1">
    <citation type="submission" date="2023-06" db="EMBL/GenBank/DDBJ databases">
        <title>Identification and characterization of horizontal gene transfer across gut microbiota members of farm animals based on homology search.</title>
        <authorList>
            <person name="Zeman M."/>
            <person name="Kubasova T."/>
            <person name="Jahodarova E."/>
            <person name="Nykrynova M."/>
            <person name="Rychlik I."/>
        </authorList>
    </citation>
    <scope>NUCLEOTIDE SEQUENCE [LARGE SCALE GENOMIC DNA]</scope>
    <source>
        <strain evidence="4">ET341</strain>
    </source>
</reference>
<dbReference type="CDD" id="cd01422">
    <property type="entry name" value="MGS"/>
    <property type="match status" value="1"/>
</dbReference>
<dbReference type="SUPFAM" id="SSF52335">
    <property type="entry name" value="Methylglyoxal synthase-like"/>
    <property type="match status" value="1"/>
</dbReference>
<gene>
    <name evidence="1 3" type="primary">mgsA</name>
    <name evidence="3" type="ORF">QUV98_08365</name>
</gene>
<dbReference type="RefSeq" id="WP_289527948.1">
    <property type="nucleotide sequence ID" value="NZ_JAUDCK010000030.1"/>
</dbReference>
<dbReference type="NCBIfam" id="TIGR00160">
    <property type="entry name" value="MGSA"/>
    <property type="match status" value="1"/>
</dbReference>
<dbReference type="PIRSF" id="PIRSF006614">
    <property type="entry name" value="Methylglyox_syn"/>
    <property type="match status" value="1"/>
</dbReference>
<feature type="active site" description="Proton donor/acceptor" evidence="1">
    <location>
        <position position="60"/>
    </location>
</feature>
<dbReference type="GO" id="GO:0008929">
    <property type="term" value="F:methylglyoxal synthase activity"/>
    <property type="evidence" value="ECO:0007669"/>
    <property type="project" value="UniProtKB-EC"/>
</dbReference>
<comment type="catalytic activity">
    <reaction evidence="1">
        <text>dihydroxyacetone phosphate = methylglyoxal + phosphate</text>
        <dbReference type="Rhea" id="RHEA:17937"/>
        <dbReference type="ChEBI" id="CHEBI:17158"/>
        <dbReference type="ChEBI" id="CHEBI:43474"/>
        <dbReference type="ChEBI" id="CHEBI:57642"/>
        <dbReference type="EC" id="4.2.3.3"/>
    </reaction>
</comment>
<accession>A0ABT7UJJ6</accession>
<dbReference type="PANTHER" id="PTHR30492">
    <property type="entry name" value="METHYLGLYOXAL SYNTHASE"/>
    <property type="match status" value="1"/>
</dbReference>
<feature type="binding site" evidence="1">
    <location>
        <begin position="34"/>
        <end position="37"/>
    </location>
    <ligand>
        <name>substrate</name>
    </ligand>
</feature>
<evidence type="ECO:0000259" key="2">
    <source>
        <dbReference type="PROSITE" id="PS51855"/>
    </source>
</evidence>
<dbReference type="Gene3D" id="3.40.50.1380">
    <property type="entry name" value="Methylglyoxal synthase-like domain"/>
    <property type="match status" value="1"/>
</dbReference>
<evidence type="ECO:0000256" key="1">
    <source>
        <dbReference type="HAMAP-Rule" id="MF_00549"/>
    </source>
</evidence>
<organism evidence="3 4">
    <name type="scientific">Massilimicrobiota timonensis</name>
    <dbReference type="NCBI Taxonomy" id="1776392"/>
    <lineage>
        <taxon>Bacteria</taxon>
        <taxon>Bacillati</taxon>
        <taxon>Bacillota</taxon>
        <taxon>Erysipelotrichia</taxon>
        <taxon>Erysipelotrichales</taxon>
        <taxon>Erysipelotrichaceae</taxon>
        <taxon>Massilimicrobiota</taxon>
    </lineage>
</organism>
<protein>
    <recommendedName>
        <fullName evidence="1">Methylglyoxal synthase</fullName>
        <shortName evidence="1">MGS</shortName>
        <ecNumber evidence="1">4.2.3.3</ecNumber>
    </recommendedName>
</protein>
<dbReference type="Pfam" id="PF02142">
    <property type="entry name" value="MGS"/>
    <property type="match status" value="1"/>
</dbReference>
<evidence type="ECO:0000313" key="4">
    <source>
        <dbReference type="Proteomes" id="UP001529275"/>
    </source>
</evidence>
<proteinExistence type="inferred from homology"/>
<dbReference type="EMBL" id="JAUDCK010000030">
    <property type="protein sequence ID" value="MDM8196326.1"/>
    <property type="molecule type" value="Genomic_DNA"/>
</dbReference>
<dbReference type="SMART" id="SM00851">
    <property type="entry name" value="MGS"/>
    <property type="match status" value="1"/>
</dbReference>
<sequence length="126" mass="14141">MNIALIAHDSKKQEMIEFVKKHESFFKQHTLFATGTTGLKIMENTDLKVHRCLSGPYGGDQQIGGYVGEGKMDFVIFFRDPLTAQPHEPDINALMRVCDVHQVPLSSHQKTAELIIKTLESEGSIE</sequence>
<dbReference type="PROSITE" id="PS01335">
    <property type="entry name" value="METHYLGLYOXAL_SYNTH"/>
    <property type="match status" value="1"/>
</dbReference>
<dbReference type="PROSITE" id="PS51855">
    <property type="entry name" value="MGS"/>
    <property type="match status" value="1"/>
</dbReference>
<dbReference type="InterPro" id="IPR036914">
    <property type="entry name" value="MGS-like_dom_sf"/>
</dbReference>
<dbReference type="Proteomes" id="UP001529275">
    <property type="component" value="Unassembled WGS sequence"/>
</dbReference>
<keyword evidence="4" id="KW-1185">Reference proteome</keyword>
<feature type="binding site" evidence="1">
    <location>
        <begin position="54"/>
        <end position="55"/>
    </location>
    <ligand>
        <name>substrate</name>
    </ligand>
</feature>
<comment type="function">
    <text evidence="1">Catalyzes the formation of methylglyoxal from dihydroxyacetone phosphate.</text>
</comment>
<dbReference type="HAMAP" id="MF_00549">
    <property type="entry name" value="Methylglyoxal_synth"/>
    <property type="match status" value="1"/>
</dbReference>
<comment type="caution">
    <text evidence="3">The sequence shown here is derived from an EMBL/GenBank/DDBJ whole genome shotgun (WGS) entry which is preliminary data.</text>
</comment>
<keyword evidence="1 3" id="KW-0456">Lyase</keyword>
<feature type="binding site" evidence="1">
    <location>
        <position position="12"/>
    </location>
    <ligand>
        <name>substrate</name>
    </ligand>
</feature>
<dbReference type="InterPro" id="IPR004363">
    <property type="entry name" value="Methylgl_synth"/>
</dbReference>
<feature type="binding site" evidence="1">
    <location>
        <position position="87"/>
    </location>
    <ligand>
        <name>substrate</name>
    </ligand>
</feature>
<dbReference type="InterPro" id="IPR011607">
    <property type="entry name" value="MGS-like_dom"/>
</dbReference>